<proteinExistence type="predicted"/>
<evidence type="ECO:0000256" key="1">
    <source>
        <dbReference type="SAM" id="Coils"/>
    </source>
</evidence>
<organism evidence="2 3">
    <name type="scientific">Bradyrhizobium archetypum</name>
    <dbReference type="NCBI Taxonomy" id="2721160"/>
    <lineage>
        <taxon>Bacteria</taxon>
        <taxon>Pseudomonadati</taxon>
        <taxon>Pseudomonadota</taxon>
        <taxon>Alphaproteobacteria</taxon>
        <taxon>Hyphomicrobiales</taxon>
        <taxon>Nitrobacteraceae</taxon>
        <taxon>Bradyrhizobium</taxon>
    </lineage>
</organism>
<accession>A0A7Y4H5L2</accession>
<sequence length="294" mass="31849">MAFFKRELSPIERFEVALKDKLSARQKLAERLRGTEADLAEKRAAAEQLAVAGANNSRLDRAEASMRAVEERAKTLRAELLEVEDQVASAERALADAKAQRDRDALADQIEAMAAAIERAAPGFEAGATALVEAVTKSALSIPEASRFSSSVDAVRSEVRAATDLICWELRSAAVRTRAGNANLANIALSEADQPPSAELERQLIYTLHPLRWREGDEVRKAPAFAVVGLPKALLALALQHQHVDHLNARRVQTLMHLHGSAGHNGEPEDDDPQLVDLDALLAEEQPSAQADVA</sequence>
<dbReference type="Gene3D" id="1.10.287.1490">
    <property type="match status" value="1"/>
</dbReference>
<keyword evidence="1" id="KW-0175">Coiled coil</keyword>
<reference evidence="2 3" key="1">
    <citation type="submission" date="2020-03" db="EMBL/GenBank/DDBJ databases">
        <title>Bradyrhizobium diversity isolated from nodules of Muelleranthus trifoliolatus.</title>
        <authorList>
            <person name="Klepa M."/>
            <person name="Helene L."/>
            <person name="Hungria M."/>
        </authorList>
    </citation>
    <scope>NUCLEOTIDE SEQUENCE [LARGE SCALE GENOMIC DNA]</scope>
    <source>
        <strain evidence="2 3">WSM 1744</strain>
    </source>
</reference>
<protein>
    <submittedName>
        <fullName evidence="2">Uncharacterized protein</fullName>
    </submittedName>
</protein>
<dbReference type="EMBL" id="JAAVLW010000005">
    <property type="protein sequence ID" value="NOJ48084.1"/>
    <property type="molecule type" value="Genomic_DNA"/>
</dbReference>
<evidence type="ECO:0000313" key="3">
    <source>
        <dbReference type="Proteomes" id="UP000528734"/>
    </source>
</evidence>
<comment type="caution">
    <text evidence="2">The sequence shown here is derived from an EMBL/GenBank/DDBJ whole genome shotgun (WGS) entry which is preliminary data.</text>
</comment>
<name>A0A7Y4H5L2_9BRAD</name>
<dbReference type="RefSeq" id="WP_171710961.1">
    <property type="nucleotide sequence ID" value="NZ_JAAVLW010000005.1"/>
</dbReference>
<feature type="coiled-coil region" evidence="1">
    <location>
        <begin position="25"/>
        <end position="100"/>
    </location>
</feature>
<gene>
    <name evidence="2" type="ORF">HCN50_17835</name>
</gene>
<dbReference type="Proteomes" id="UP000528734">
    <property type="component" value="Unassembled WGS sequence"/>
</dbReference>
<dbReference type="AlphaFoldDB" id="A0A7Y4H5L2"/>
<evidence type="ECO:0000313" key="2">
    <source>
        <dbReference type="EMBL" id="NOJ48084.1"/>
    </source>
</evidence>
<keyword evidence="3" id="KW-1185">Reference proteome</keyword>